<feature type="transmembrane region" description="Helical" evidence="11">
    <location>
        <begin position="99"/>
        <end position="118"/>
    </location>
</feature>
<dbReference type="Gene3D" id="1.20.5.1930">
    <property type="match status" value="1"/>
</dbReference>
<proteinExistence type="predicted"/>
<evidence type="ECO:0000256" key="4">
    <source>
        <dbReference type="ARBA" id="ARBA00022679"/>
    </source>
</evidence>
<dbReference type="Pfam" id="PF02518">
    <property type="entry name" value="HATPase_c"/>
    <property type="match status" value="1"/>
</dbReference>
<feature type="region of interest" description="Disordered" evidence="10">
    <location>
        <begin position="350"/>
        <end position="394"/>
    </location>
</feature>
<feature type="transmembrane region" description="Helical" evidence="11">
    <location>
        <begin position="37"/>
        <end position="55"/>
    </location>
</feature>
<dbReference type="CDD" id="cd16917">
    <property type="entry name" value="HATPase_UhpB-NarQ-NarX-like"/>
    <property type="match status" value="1"/>
</dbReference>
<keyword evidence="6 14" id="KW-0418">Kinase</keyword>
<evidence type="ECO:0000259" key="12">
    <source>
        <dbReference type="Pfam" id="PF02518"/>
    </source>
</evidence>
<evidence type="ECO:0000256" key="9">
    <source>
        <dbReference type="SAM" id="Coils"/>
    </source>
</evidence>
<evidence type="ECO:0000256" key="10">
    <source>
        <dbReference type="SAM" id="MobiDB-lite"/>
    </source>
</evidence>
<keyword evidence="11" id="KW-1133">Transmembrane helix</keyword>
<evidence type="ECO:0000256" key="11">
    <source>
        <dbReference type="SAM" id="Phobius"/>
    </source>
</evidence>
<keyword evidence="11" id="KW-0472">Membrane</keyword>
<keyword evidence="15" id="KW-1185">Reference proteome</keyword>
<comment type="caution">
    <text evidence="14">The sequence shown here is derived from an EMBL/GenBank/DDBJ whole genome shotgun (WGS) entry which is preliminary data.</text>
</comment>
<evidence type="ECO:0000256" key="6">
    <source>
        <dbReference type="ARBA" id="ARBA00022777"/>
    </source>
</evidence>
<dbReference type="RefSeq" id="WP_331212953.1">
    <property type="nucleotide sequence ID" value="NZ_JAZGQK010000003.1"/>
</dbReference>
<evidence type="ECO:0000256" key="5">
    <source>
        <dbReference type="ARBA" id="ARBA00022741"/>
    </source>
</evidence>
<feature type="coiled-coil region" evidence="9">
    <location>
        <begin position="157"/>
        <end position="185"/>
    </location>
</feature>
<name>A0ABU7RMW1_9ACTN</name>
<evidence type="ECO:0000256" key="8">
    <source>
        <dbReference type="ARBA" id="ARBA00023012"/>
    </source>
</evidence>
<dbReference type="Proteomes" id="UP001332243">
    <property type="component" value="Unassembled WGS sequence"/>
</dbReference>
<keyword evidence="3" id="KW-0597">Phosphoprotein</keyword>
<dbReference type="InterPro" id="IPR050482">
    <property type="entry name" value="Sensor_HK_TwoCompSys"/>
</dbReference>
<dbReference type="EC" id="2.7.13.3" evidence="2"/>
<keyword evidence="8" id="KW-0902">Two-component regulatory system</keyword>
<evidence type="ECO:0000256" key="1">
    <source>
        <dbReference type="ARBA" id="ARBA00000085"/>
    </source>
</evidence>
<keyword evidence="5" id="KW-0547">Nucleotide-binding</keyword>
<keyword evidence="11" id="KW-0812">Transmembrane</keyword>
<evidence type="ECO:0000313" key="14">
    <source>
        <dbReference type="EMBL" id="MEE6257843.1"/>
    </source>
</evidence>
<reference evidence="14 15" key="1">
    <citation type="submission" date="2024-01" db="EMBL/GenBank/DDBJ databases">
        <title>Genome insights into Plantactinospora sonchi sp. nov.</title>
        <authorList>
            <person name="Wang L."/>
        </authorList>
    </citation>
    <scope>NUCLEOTIDE SEQUENCE [LARGE SCALE GENOMIC DNA]</scope>
    <source>
        <strain evidence="14 15">NEAU-QY2</strain>
    </source>
</reference>
<feature type="transmembrane region" description="Helical" evidence="11">
    <location>
        <begin position="12"/>
        <end position="31"/>
    </location>
</feature>
<dbReference type="Pfam" id="PF07730">
    <property type="entry name" value="HisKA_3"/>
    <property type="match status" value="1"/>
</dbReference>
<organism evidence="14 15">
    <name type="scientific">Plantactinospora sonchi</name>
    <dbReference type="NCBI Taxonomy" id="1544735"/>
    <lineage>
        <taxon>Bacteria</taxon>
        <taxon>Bacillati</taxon>
        <taxon>Actinomycetota</taxon>
        <taxon>Actinomycetes</taxon>
        <taxon>Micromonosporales</taxon>
        <taxon>Micromonosporaceae</taxon>
        <taxon>Plantactinospora</taxon>
    </lineage>
</organism>
<dbReference type="InterPro" id="IPR011712">
    <property type="entry name" value="Sig_transdc_His_kin_sub3_dim/P"/>
</dbReference>
<feature type="transmembrane region" description="Helical" evidence="11">
    <location>
        <begin position="125"/>
        <end position="144"/>
    </location>
</feature>
<evidence type="ECO:0000256" key="7">
    <source>
        <dbReference type="ARBA" id="ARBA00022840"/>
    </source>
</evidence>
<dbReference type="GO" id="GO:0016301">
    <property type="term" value="F:kinase activity"/>
    <property type="evidence" value="ECO:0007669"/>
    <property type="project" value="UniProtKB-KW"/>
</dbReference>
<sequence>MLTWRWHGRAANTALVLVVGLVALVGLLVQADGLDTAAEWAALPVVLVSAAALYLRRRHPVIVGLVALAAVSAYGMLLHRPGSIMLVFVVALYTVVDEGHLAVAIGLGLASVVAFAVADGYDRNTANGATLLHAGWLVAVIVGVTRNRRAYLAEAEARTLAAERRTEEEARRRATEERLRIARELHDVLGHHLSLINVQASAALHRPDPERSAQALTAIKQTSRETLRELRTTLGMLRQEGDAPTTPPPSLSRLDELVSMAERSGLVIHTELDGASALPPEVDLAAYRIVQEALTNVTRHAGATAAVVRVRADRDELLVEVEDDGTAAPEPPGNGILGMGERARALGGSLTTGPRPEGGFRVRARLPLPSGPVPAKAAEASGATEPVRTAGATG</sequence>
<evidence type="ECO:0000256" key="3">
    <source>
        <dbReference type="ARBA" id="ARBA00022553"/>
    </source>
</evidence>
<dbReference type="PANTHER" id="PTHR24421">
    <property type="entry name" value="NITRATE/NITRITE SENSOR PROTEIN NARX-RELATED"/>
    <property type="match status" value="1"/>
</dbReference>
<dbReference type="Gene3D" id="3.30.565.10">
    <property type="entry name" value="Histidine kinase-like ATPase, C-terminal domain"/>
    <property type="match status" value="1"/>
</dbReference>
<dbReference type="EMBL" id="JAZGQK010000003">
    <property type="protein sequence ID" value="MEE6257843.1"/>
    <property type="molecule type" value="Genomic_DNA"/>
</dbReference>
<dbReference type="PANTHER" id="PTHR24421:SF10">
    <property type="entry name" value="NITRATE_NITRITE SENSOR PROTEIN NARQ"/>
    <property type="match status" value="1"/>
</dbReference>
<keyword evidence="4" id="KW-0808">Transferase</keyword>
<evidence type="ECO:0000259" key="13">
    <source>
        <dbReference type="Pfam" id="PF07730"/>
    </source>
</evidence>
<evidence type="ECO:0000256" key="2">
    <source>
        <dbReference type="ARBA" id="ARBA00012438"/>
    </source>
</evidence>
<feature type="transmembrane region" description="Helical" evidence="11">
    <location>
        <begin position="62"/>
        <end position="79"/>
    </location>
</feature>
<comment type="catalytic activity">
    <reaction evidence="1">
        <text>ATP + protein L-histidine = ADP + protein N-phospho-L-histidine.</text>
        <dbReference type="EC" id="2.7.13.3"/>
    </reaction>
</comment>
<dbReference type="InterPro" id="IPR003594">
    <property type="entry name" value="HATPase_dom"/>
</dbReference>
<protein>
    <recommendedName>
        <fullName evidence="2">histidine kinase</fullName>
        <ecNumber evidence="2">2.7.13.3</ecNumber>
    </recommendedName>
</protein>
<feature type="domain" description="Signal transduction histidine kinase subgroup 3 dimerisation and phosphoacceptor" evidence="13">
    <location>
        <begin position="177"/>
        <end position="240"/>
    </location>
</feature>
<feature type="domain" description="Histidine kinase/HSP90-like ATPase" evidence="12">
    <location>
        <begin position="285"/>
        <end position="369"/>
    </location>
</feature>
<dbReference type="SUPFAM" id="SSF55874">
    <property type="entry name" value="ATPase domain of HSP90 chaperone/DNA topoisomerase II/histidine kinase"/>
    <property type="match status" value="1"/>
</dbReference>
<gene>
    <name evidence="14" type="ORF">V1633_04960</name>
</gene>
<accession>A0ABU7RMW1</accession>
<keyword evidence="7" id="KW-0067">ATP-binding</keyword>
<dbReference type="InterPro" id="IPR036890">
    <property type="entry name" value="HATPase_C_sf"/>
</dbReference>
<keyword evidence="9" id="KW-0175">Coiled coil</keyword>
<evidence type="ECO:0000313" key="15">
    <source>
        <dbReference type="Proteomes" id="UP001332243"/>
    </source>
</evidence>